<dbReference type="Proteomes" id="UP001059617">
    <property type="component" value="Chromosome"/>
</dbReference>
<dbReference type="EMBL" id="CP073720">
    <property type="protein sequence ID" value="UWP79786.1"/>
    <property type="molecule type" value="Genomic_DNA"/>
</dbReference>
<evidence type="ECO:0008006" key="3">
    <source>
        <dbReference type="Google" id="ProtNLM"/>
    </source>
</evidence>
<keyword evidence="2" id="KW-1185">Reference proteome</keyword>
<name>A0ABY5VSJ3_9ACTN</name>
<protein>
    <recommendedName>
        <fullName evidence="3">Gfo/Idh/MocA-like oxidoreductase N-terminal domain-containing protein</fullName>
    </recommendedName>
</protein>
<evidence type="ECO:0000313" key="1">
    <source>
        <dbReference type="EMBL" id="UWP79786.1"/>
    </source>
</evidence>
<proteinExistence type="predicted"/>
<evidence type="ECO:0000313" key="2">
    <source>
        <dbReference type="Proteomes" id="UP001059617"/>
    </source>
</evidence>
<reference evidence="1" key="2">
    <citation type="submission" date="2022-09" db="EMBL/GenBank/DDBJ databases">
        <title>Biosynthetic gene clusters of Dactylosporangioum fulvum.</title>
        <authorList>
            <person name="Caradec T."/>
        </authorList>
    </citation>
    <scope>NUCLEOTIDE SEQUENCE</scope>
    <source>
        <strain evidence="1">NRRL B-16292</strain>
    </source>
</reference>
<reference evidence="1" key="1">
    <citation type="submission" date="2021-04" db="EMBL/GenBank/DDBJ databases">
        <authorList>
            <person name="Hartkoorn R.C."/>
            <person name="Beaudoing E."/>
            <person name="Hot D."/>
        </authorList>
    </citation>
    <scope>NUCLEOTIDE SEQUENCE</scope>
    <source>
        <strain evidence="1">NRRL B-16292</strain>
    </source>
</reference>
<dbReference type="RefSeq" id="WP_259857544.1">
    <property type="nucleotide sequence ID" value="NZ_BAAAST010000001.1"/>
</dbReference>
<organism evidence="1 2">
    <name type="scientific">Dactylosporangium fulvum</name>
    <dbReference type="NCBI Taxonomy" id="53359"/>
    <lineage>
        <taxon>Bacteria</taxon>
        <taxon>Bacillati</taxon>
        <taxon>Actinomycetota</taxon>
        <taxon>Actinomycetes</taxon>
        <taxon>Micromonosporales</taxon>
        <taxon>Micromonosporaceae</taxon>
        <taxon>Dactylosporangium</taxon>
    </lineage>
</organism>
<gene>
    <name evidence="1" type="ORF">Dfulv_32090</name>
</gene>
<accession>A0ABY5VSJ3</accession>
<sequence>MTGQHTVSTRWCAPATARRHELAALTLGGRLRPAADERADIAVVTAGPLLLDQVRSACAAGARTVVLDTPGAARAADVDELADRAHALGLHVAVAWRFADSPLLADLAAAGPPALLDSCQLIDPASDVRAALVEHLVILRRLTDGELRLTAFDEHGYHLAGVADTPAINVSGVVSLLGPAELTVTAVDPETRWTVRLPSDPADAPGRRVRFDATGEQAARPAYESLLRQRWLALLDAPASDDGLAELATAIRTAGGLVGP</sequence>